<evidence type="ECO:0000313" key="8">
    <source>
        <dbReference type="Proteomes" id="UP000281112"/>
    </source>
</evidence>
<feature type="domain" description="RapZ-like N-terminal" evidence="5">
    <location>
        <begin position="1"/>
        <end position="156"/>
    </location>
</feature>
<reference evidence="7 8" key="1">
    <citation type="submission" date="2018-11" db="EMBL/GenBank/DDBJ databases">
        <title>Vibrio LJC006 sp. nov., isolated from seawater during the bloom of the enteromorpha.</title>
        <authorList>
            <person name="Liang J."/>
        </authorList>
    </citation>
    <scope>NUCLEOTIDE SEQUENCE [LARGE SCALE GENOMIC DNA]</scope>
    <source>
        <strain evidence="7 8">LJC006</strain>
    </source>
</reference>
<evidence type="ECO:0000259" key="6">
    <source>
        <dbReference type="Pfam" id="PF22740"/>
    </source>
</evidence>
<evidence type="ECO:0000313" key="7">
    <source>
        <dbReference type="EMBL" id="RQW61564.1"/>
    </source>
</evidence>
<dbReference type="Pfam" id="PF03668">
    <property type="entry name" value="RapZ-like_N"/>
    <property type="match status" value="1"/>
</dbReference>
<dbReference type="SUPFAM" id="SSF52540">
    <property type="entry name" value="P-loop containing nucleoside triphosphate hydrolases"/>
    <property type="match status" value="1"/>
</dbReference>
<proteinExistence type="inferred from homology"/>
<dbReference type="InterPro" id="IPR005337">
    <property type="entry name" value="RapZ-like"/>
</dbReference>
<sequence>MRLIVVSGQSGAGKSVALRVLEDLGYYCVDNLPVDLLDPFIQAVQDSKQNVAVSIDIRNLPKDPSLIGEKLEPLKQSNDVNVLFLDANESTLLKRYSETRRIHPLSLNDSSLSLSQAIKLEKSMLESLKEHSDLIIDSTSKSIHELSETVRTYIDGRERKQLIMIFQSFGYKHGIPTDADFVFDVRFLPNPHWHPNLRPFSGLDAPVKSFLEGHTDVMEMKKQIQQFVQYWLPLLETNNRSYLTIAIGCTGGKHRSVYLTQQIGEYFSQLGNNVQIRHTSLEKNQ</sequence>
<dbReference type="InterPro" id="IPR053930">
    <property type="entry name" value="RapZ-like_N"/>
</dbReference>
<dbReference type="AlphaFoldDB" id="A0A3N9TCJ2"/>
<dbReference type="Pfam" id="PF22740">
    <property type="entry name" value="PapZ_C"/>
    <property type="match status" value="1"/>
</dbReference>
<feature type="binding site" evidence="4">
    <location>
        <begin position="8"/>
        <end position="15"/>
    </location>
    <ligand>
        <name>ATP</name>
        <dbReference type="ChEBI" id="CHEBI:30616"/>
    </ligand>
</feature>
<dbReference type="Proteomes" id="UP000281112">
    <property type="component" value="Unassembled WGS sequence"/>
</dbReference>
<evidence type="ECO:0000256" key="2">
    <source>
        <dbReference type="ARBA" id="ARBA00022840"/>
    </source>
</evidence>
<gene>
    <name evidence="7" type="primary">rapZ</name>
    <name evidence="7" type="ORF">EES38_18365</name>
</gene>
<name>A0A3N9TCJ2_9VIBR</name>
<keyword evidence="1 4" id="KW-0547">Nucleotide-binding</keyword>
<dbReference type="PANTHER" id="PTHR30448:SF0">
    <property type="entry name" value="RNASE ADAPTER PROTEIN RAPZ"/>
    <property type="match status" value="1"/>
</dbReference>
<dbReference type="NCBIfam" id="NF003828">
    <property type="entry name" value="PRK05416.1"/>
    <property type="match status" value="1"/>
</dbReference>
<feature type="binding site" evidence="4">
    <location>
        <begin position="56"/>
        <end position="59"/>
    </location>
    <ligand>
        <name>GTP</name>
        <dbReference type="ChEBI" id="CHEBI:37565"/>
    </ligand>
</feature>
<dbReference type="PIRSF" id="PIRSF005052">
    <property type="entry name" value="P-loopkin"/>
    <property type="match status" value="1"/>
</dbReference>
<dbReference type="EMBL" id="RJVQ01000011">
    <property type="protein sequence ID" value="RQW61564.1"/>
    <property type="molecule type" value="Genomic_DNA"/>
</dbReference>
<comment type="caution">
    <text evidence="7">The sequence shown here is derived from an EMBL/GenBank/DDBJ whole genome shotgun (WGS) entry which is preliminary data.</text>
</comment>
<dbReference type="HAMAP" id="MF_00636">
    <property type="entry name" value="RapZ_like"/>
    <property type="match status" value="1"/>
</dbReference>
<keyword evidence="3 4" id="KW-0342">GTP-binding</keyword>
<dbReference type="GO" id="GO:0005525">
    <property type="term" value="F:GTP binding"/>
    <property type="evidence" value="ECO:0007669"/>
    <property type="project" value="UniProtKB-UniRule"/>
</dbReference>
<dbReference type="PANTHER" id="PTHR30448">
    <property type="entry name" value="RNASE ADAPTER PROTEIN RAPZ"/>
    <property type="match status" value="1"/>
</dbReference>
<organism evidence="7 8">
    <name type="scientific">Vibrio viridaestus</name>
    <dbReference type="NCBI Taxonomy" id="2487322"/>
    <lineage>
        <taxon>Bacteria</taxon>
        <taxon>Pseudomonadati</taxon>
        <taxon>Pseudomonadota</taxon>
        <taxon>Gammaproteobacteria</taxon>
        <taxon>Vibrionales</taxon>
        <taxon>Vibrionaceae</taxon>
        <taxon>Vibrio</taxon>
    </lineage>
</organism>
<protein>
    <submittedName>
        <fullName evidence="7">RNase adapter RapZ</fullName>
    </submittedName>
</protein>
<dbReference type="Gene3D" id="3.40.50.300">
    <property type="entry name" value="P-loop containing nucleotide triphosphate hydrolases"/>
    <property type="match status" value="1"/>
</dbReference>
<keyword evidence="2 4" id="KW-0067">ATP-binding</keyword>
<evidence type="ECO:0000256" key="1">
    <source>
        <dbReference type="ARBA" id="ARBA00022741"/>
    </source>
</evidence>
<evidence type="ECO:0000256" key="3">
    <source>
        <dbReference type="ARBA" id="ARBA00023134"/>
    </source>
</evidence>
<keyword evidence="8" id="KW-1185">Reference proteome</keyword>
<accession>A0A3N9TCJ2</accession>
<dbReference type="GO" id="GO:0005524">
    <property type="term" value="F:ATP binding"/>
    <property type="evidence" value="ECO:0007669"/>
    <property type="project" value="UniProtKB-UniRule"/>
</dbReference>
<evidence type="ECO:0000256" key="4">
    <source>
        <dbReference type="HAMAP-Rule" id="MF_00636"/>
    </source>
</evidence>
<feature type="domain" description="RapZ C-terminal" evidence="6">
    <location>
        <begin position="164"/>
        <end position="281"/>
    </location>
</feature>
<dbReference type="OrthoDB" id="9784461at2"/>
<dbReference type="InterPro" id="IPR027417">
    <property type="entry name" value="P-loop_NTPase"/>
</dbReference>
<dbReference type="RefSeq" id="WP_124938668.1">
    <property type="nucleotide sequence ID" value="NZ_RJVQ01000011.1"/>
</dbReference>
<evidence type="ECO:0000259" key="5">
    <source>
        <dbReference type="Pfam" id="PF03668"/>
    </source>
</evidence>
<dbReference type="InterPro" id="IPR053931">
    <property type="entry name" value="RapZ_C"/>
</dbReference>